<evidence type="ECO:0000256" key="2">
    <source>
        <dbReference type="ARBA" id="ARBA00005076"/>
    </source>
</evidence>
<dbReference type="Gene3D" id="3.30.360.10">
    <property type="entry name" value="Dihydrodipicolinate Reductase, domain 2"/>
    <property type="match status" value="1"/>
</dbReference>
<reference evidence="19" key="1">
    <citation type="submission" date="2017-07" db="EMBL/GenBank/DDBJ databases">
        <title>Draft genome sequence of Effusibacillus lacus strain skLN1.</title>
        <authorList>
            <person name="Watanabe M."/>
            <person name="Kojima H."/>
            <person name="Fukui M."/>
        </authorList>
    </citation>
    <scope>NUCLEOTIDE SEQUENCE [LARGE SCALE GENOMIC DNA]</scope>
    <source>
        <strain evidence="19">skLN1</strain>
    </source>
</reference>
<dbReference type="NCBIfam" id="TIGR01296">
    <property type="entry name" value="asd_B"/>
    <property type="match status" value="1"/>
</dbReference>
<keyword evidence="9 15" id="KW-0521">NADP</keyword>
<dbReference type="GO" id="GO:0009088">
    <property type="term" value="P:threonine biosynthetic process"/>
    <property type="evidence" value="ECO:0007669"/>
    <property type="project" value="UniProtKB-UniRule"/>
</dbReference>
<evidence type="ECO:0000256" key="14">
    <source>
        <dbReference type="ARBA" id="ARBA00047891"/>
    </source>
</evidence>
<comment type="function">
    <text evidence="15">Catalyzes the NADPH-dependent formation of L-aspartate-semialdehyde (L-ASA) by the reductive dephosphorylation of L-aspartyl-4-phosphate.</text>
</comment>
<dbReference type="UniPathway" id="UPA00051">
    <property type="reaction ID" value="UER00464"/>
</dbReference>
<dbReference type="GO" id="GO:0051287">
    <property type="term" value="F:NAD binding"/>
    <property type="evidence" value="ECO:0007669"/>
    <property type="project" value="InterPro"/>
</dbReference>
<comment type="similarity">
    <text evidence="4 15">Belongs to the aspartate-semialdehyde dehydrogenase family.</text>
</comment>
<comment type="caution">
    <text evidence="15">Lacks conserved residue(s) required for the propagation of feature annotation.</text>
</comment>
<evidence type="ECO:0000256" key="16">
    <source>
        <dbReference type="PIRSR" id="PIRSR000148-1"/>
    </source>
</evidence>
<comment type="catalytic activity">
    <reaction evidence="14 15">
        <text>L-aspartate 4-semialdehyde + phosphate + NADP(+) = 4-phospho-L-aspartate + NADPH + H(+)</text>
        <dbReference type="Rhea" id="RHEA:24284"/>
        <dbReference type="ChEBI" id="CHEBI:15378"/>
        <dbReference type="ChEBI" id="CHEBI:43474"/>
        <dbReference type="ChEBI" id="CHEBI:57535"/>
        <dbReference type="ChEBI" id="CHEBI:57783"/>
        <dbReference type="ChEBI" id="CHEBI:58349"/>
        <dbReference type="ChEBI" id="CHEBI:537519"/>
        <dbReference type="EC" id="1.2.1.11"/>
    </reaction>
</comment>
<evidence type="ECO:0000313" key="18">
    <source>
        <dbReference type="EMBL" id="GAX90583.1"/>
    </source>
</evidence>
<proteinExistence type="inferred from homology"/>
<dbReference type="UniPathway" id="UPA00034">
    <property type="reaction ID" value="UER00016"/>
</dbReference>
<gene>
    <name evidence="15" type="primary">asd</name>
    <name evidence="18" type="ORF">EFBL_2210</name>
</gene>
<accession>A0A292YP86</accession>
<evidence type="ECO:0000256" key="13">
    <source>
        <dbReference type="ARBA" id="ARBA00023167"/>
    </source>
</evidence>
<dbReference type="OrthoDB" id="9805684at2"/>
<evidence type="ECO:0000256" key="8">
    <source>
        <dbReference type="ARBA" id="ARBA00022697"/>
    </source>
</evidence>
<dbReference type="SMART" id="SM00859">
    <property type="entry name" value="Semialdhyde_dh"/>
    <property type="match status" value="1"/>
</dbReference>
<keyword evidence="10 15" id="KW-0220">Diaminopimelate biosynthesis</keyword>
<dbReference type="InterPro" id="IPR005986">
    <property type="entry name" value="Asp_semialdehyde_DH_beta"/>
</dbReference>
<keyword evidence="12 15" id="KW-0457">Lysine biosynthesis</keyword>
<evidence type="ECO:0000256" key="6">
    <source>
        <dbReference type="ARBA" id="ARBA00013120"/>
    </source>
</evidence>
<dbReference type="SUPFAM" id="SSF51735">
    <property type="entry name" value="NAD(P)-binding Rossmann-fold domains"/>
    <property type="match status" value="1"/>
</dbReference>
<dbReference type="GO" id="GO:0009097">
    <property type="term" value="P:isoleucine biosynthetic process"/>
    <property type="evidence" value="ECO:0007669"/>
    <property type="project" value="UniProtKB-UniRule"/>
</dbReference>
<keyword evidence="19" id="KW-1185">Reference proteome</keyword>
<protein>
    <recommendedName>
        <fullName evidence="6 15">Aspartate-semialdehyde dehydrogenase</fullName>
        <shortName evidence="15">ASA dehydrogenase</shortName>
        <shortName evidence="15">ASADH</shortName>
        <ecNumber evidence="6 15">1.2.1.11</ecNumber>
    </recommendedName>
    <alternativeName>
        <fullName evidence="15">Aspartate-beta-semialdehyde dehydrogenase</fullName>
    </alternativeName>
</protein>
<feature type="binding site" evidence="15">
    <location>
        <begin position="162"/>
        <end position="163"/>
    </location>
    <ligand>
        <name>NADP(+)</name>
        <dbReference type="ChEBI" id="CHEBI:58349"/>
    </ligand>
</feature>
<feature type="binding site" evidence="15">
    <location>
        <begin position="15"/>
        <end position="18"/>
    </location>
    <ligand>
        <name>NADP(+)</name>
        <dbReference type="ChEBI" id="CHEBI:58349"/>
    </ligand>
</feature>
<dbReference type="Pfam" id="PF02774">
    <property type="entry name" value="Semialdhyde_dhC"/>
    <property type="match status" value="1"/>
</dbReference>
<evidence type="ECO:0000313" key="19">
    <source>
        <dbReference type="Proteomes" id="UP000217785"/>
    </source>
</evidence>
<organism evidence="18 19">
    <name type="scientific">Effusibacillus lacus</name>
    <dbReference type="NCBI Taxonomy" id="1348429"/>
    <lineage>
        <taxon>Bacteria</taxon>
        <taxon>Bacillati</taxon>
        <taxon>Bacillota</taxon>
        <taxon>Bacilli</taxon>
        <taxon>Bacillales</taxon>
        <taxon>Alicyclobacillaceae</taxon>
        <taxon>Effusibacillus</taxon>
    </lineage>
</organism>
<feature type="binding site" evidence="15">
    <location>
        <position position="103"/>
    </location>
    <ligand>
        <name>phosphate</name>
        <dbReference type="ChEBI" id="CHEBI:43474"/>
    </ligand>
</feature>
<comment type="pathway">
    <text evidence="2 15">Amino-acid biosynthesis; L-lysine biosynthesis via DAP pathway; (S)-tetrahydrodipicolinate from L-aspartate: step 2/4.</text>
</comment>
<keyword evidence="11 15" id="KW-0560">Oxidoreductase</keyword>
<dbReference type="CDD" id="cd18131">
    <property type="entry name" value="ASADH_C_bac_euk_like"/>
    <property type="match status" value="1"/>
</dbReference>
<dbReference type="InterPro" id="IPR012080">
    <property type="entry name" value="Asp_semialdehyde_DH"/>
</dbReference>
<dbReference type="InterPro" id="IPR012280">
    <property type="entry name" value="Semialdhyde_DH_dimer_dom"/>
</dbReference>
<dbReference type="GO" id="GO:0009089">
    <property type="term" value="P:lysine biosynthetic process via diaminopimelate"/>
    <property type="evidence" value="ECO:0007669"/>
    <property type="project" value="UniProtKB-UniRule"/>
</dbReference>
<feature type="binding site" evidence="15">
    <location>
        <position position="245"/>
    </location>
    <ligand>
        <name>substrate</name>
    </ligand>
</feature>
<dbReference type="GO" id="GO:0046983">
    <property type="term" value="F:protein dimerization activity"/>
    <property type="evidence" value="ECO:0007669"/>
    <property type="project" value="InterPro"/>
</dbReference>
<dbReference type="GO" id="GO:0071266">
    <property type="term" value="P:'de novo' L-methionine biosynthetic process"/>
    <property type="evidence" value="ECO:0007669"/>
    <property type="project" value="UniProtKB-UniRule"/>
</dbReference>
<dbReference type="PANTHER" id="PTHR46278:SF2">
    <property type="entry name" value="ASPARTATE-SEMIALDEHYDE DEHYDROGENASE"/>
    <property type="match status" value="1"/>
</dbReference>
<dbReference type="InterPro" id="IPR000534">
    <property type="entry name" value="Semialdehyde_DH_NAD-bd"/>
</dbReference>
<dbReference type="PIRSF" id="PIRSF000148">
    <property type="entry name" value="ASA_dh"/>
    <property type="match status" value="1"/>
</dbReference>
<dbReference type="SUPFAM" id="SSF55347">
    <property type="entry name" value="Glyceraldehyde-3-phosphate dehydrogenase-like, C-terminal domain"/>
    <property type="match status" value="1"/>
</dbReference>
<comment type="pathway">
    <text evidence="1 15">Amino-acid biosynthesis; L-methionine biosynthesis via de novo pathway; L-homoserine from L-aspartate: step 2/3.</text>
</comment>
<dbReference type="GO" id="GO:0050661">
    <property type="term" value="F:NADP binding"/>
    <property type="evidence" value="ECO:0007669"/>
    <property type="project" value="UniProtKB-UniRule"/>
</dbReference>
<evidence type="ECO:0000259" key="17">
    <source>
        <dbReference type="SMART" id="SM00859"/>
    </source>
</evidence>
<feature type="binding site" evidence="15">
    <location>
        <position position="159"/>
    </location>
    <ligand>
        <name>substrate</name>
    </ligand>
</feature>
<evidence type="ECO:0000256" key="10">
    <source>
        <dbReference type="ARBA" id="ARBA00022915"/>
    </source>
</evidence>
<feature type="binding site" evidence="15">
    <location>
        <position position="184"/>
    </location>
    <ligand>
        <name>NADP(+)</name>
        <dbReference type="ChEBI" id="CHEBI:58349"/>
    </ligand>
</feature>
<evidence type="ECO:0000256" key="9">
    <source>
        <dbReference type="ARBA" id="ARBA00022857"/>
    </source>
</evidence>
<feature type="domain" description="Semialdehyde dehydrogenase NAD-binding" evidence="17">
    <location>
        <begin position="8"/>
        <end position="123"/>
    </location>
</feature>
<evidence type="ECO:0000256" key="4">
    <source>
        <dbReference type="ARBA" id="ARBA00010584"/>
    </source>
</evidence>
<keyword evidence="8 15" id="KW-0791">Threonine biosynthesis</keyword>
<keyword evidence="13 15" id="KW-0486">Methionine biosynthesis</keyword>
<dbReference type="InterPro" id="IPR036291">
    <property type="entry name" value="NAD(P)-bd_dom_sf"/>
</dbReference>
<evidence type="ECO:0000256" key="12">
    <source>
        <dbReference type="ARBA" id="ARBA00023154"/>
    </source>
</evidence>
<evidence type="ECO:0000256" key="1">
    <source>
        <dbReference type="ARBA" id="ARBA00005021"/>
    </source>
</evidence>
<dbReference type="UniPathway" id="UPA00050">
    <property type="reaction ID" value="UER00463"/>
</dbReference>
<dbReference type="CDD" id="cd02316">
    <property type="entry name" value="VcASADH2_like_N"/>
    <property type="match status" value="1"/>
</dbReference>
<dbReference type="Pfam" id="PF01118">
    <property type="entry name" value="Semialdhyde_dh"/>
    <property type="match status" value="1"/>
</dbReference>
<keyword evidence="7 15" id="KW-0028">Amino-acid biosynthesis</keyword>
<dbReference type="EMBL" id="BDUF01000059">
    <property type="protein sequence ID" value="GAX90583.1"/>
    <property type="molecule type" value="Genomic_DNA"/>
</dbReference>
<feature type="binding site" evidence="15">
    <location>
        <begin position="43"/>
        <end position="44"/>
    </location>
    <ligand>
        <name>NADP(+)</name>
        <dbReference type="ChEBI" id="CHEBI:58349"/>
    </ligand>
</feature>
<dbReference type="GO" id="GO:0004073">
    <property type="term" value="F:aspartate-semialdehyde dehydrogenase activity"/>
    <property type="evidence" value="ECO:0007669"/>
    <property type="project" value="UniProtKB-UniRule"/>
</dbReference>
<dbReference type="Proteomes" id="UP000217785">
    <property type="component" value="Unassembled WGS sequence"/>
</dbReference>
<dbReference type="Gene3D" id="3.40.50.720">
    <property type="entry name" value="NAD(P)-binding Rossmann-like Domain"/>
    <property type="match status" value="1"/>
</dbReference>
<dbReference type="GO" id="GO:0019877">
    <property type="term" value="P:diaminopimelate biosynthetic process"/>
    <property type="evidence" value="ECO:0007669"/>
    <property type="project" value="UniProtKB-UniRule"/>
</dbReference>
<feature type="binding site" evidence="15">
    <location>
        <position position="325"/>
    </location>
    <ligand>
        <name>NADP(+)</name>
        <dbReference type="ChEBI" id="CHEBI:58349"/>
    </ligand>
</feature>
<comment type="caution">
    <text evidence="18">The sequence shown here is derived from an EMBL/GenBank/DDBJ whole genome shotgun (WGS) entry which is preliminary data.</text>
</comment>
<evidence type="ECO:0000256" key="3">
    <source>
        <dbReference type="ARBA" id="ARBA00005097"/>
    </source>
</evidence>
<feature type="active site" description="Proton acceptor" evidence="15 16">
    <location>
        <position position="252"/>
    </location>
</feature>
<dbReference type="PANTHER" id="PTHR46278">
    <property type="entry name" value="DEHYDROGENASE, PUTATIVE-RELATED"/>
    <property type="match status" value="1"/>
</dbReference>
<comment type="pathway">
    <text evidence="3 15">Amino-acid biosynthesis; L-threonine biosynthesis; L-threonine from L-aspartate: step 2/5.</text>
</comment>
<sequence>MERKKLYNVAVVGVTGAVGQKMLETLEKRDFPVGELRPLASARSVGHQVTFKGKTYTVQEAVPEAFAGIDFALFSAGGSVSEKLAPAAVERGAVVIDNTSAFRMLPEVPLVVPEVNAHMISQHSGIIANPNCSTIQMVVALKPIHDAYGIERIIVSTYQAVSGSGQAAIDELSEQTRAILDGQPAEPKVLPVKSLKKHYQIAFNAIPQIDVFEENGFTREEMKMVNETRKIFGDDSIQITSTCVRIPVFYGHSESVYVETRKPFDLTEVRSLLESASGVKVIDNPAEQTYPMAIDAAGQYDTYVGRIRRDLFHPRGLNMWIVSDNVLKGAALNAVQIAEHMVKSK</sequence>
<evidence type="ECO:0000256" key="15">
    <source>
        <dbReference type="HAMAP-Rule" id="MF_02121"/>
    </source>
</evidence>
<evidence type="ECO:0000256" key="11">
    <source>
        <dbReference type="ARBA" id="ARBA00023002"/>
    </source>
</evidence>
<dbReference type="AlphaFoldDB" id="A0A292YP86"/>
<evidence type="ECO:0000256" key="5">
    <source>
        <dbReference type="ARBA" id="ARBA00011738"/>
    </source>
</evidence>
<name>A0A292YP86_9BACL</name>
<dbReference type="RefSeq" id="WP_096182304.1">
    <property type="nucleotide sequence ID" value="NZ_BDUF01000059.1"/>
</dbReference>
<evidence type="ECO:0000256" key="7">
    <source>
        <dbReference type="ARBA" id="ARBA00022605"/>
    </source>
</evidence>
<feature type="active site" description="Acyl-thioester intermediate" evidence="15 16">
    <location>
        <position position="132"/>
    </location>
</feature>
<dbReference type="NCBIfam" id="NF011456">
    <property type="entry name" value="PRK14874.1"/>
    <property type="match status" value="1"/>
</dbReference>
<dbReference type="HAMAP" id="MF_02121">
    <property type="entry name" value="ASADH"/>
    <property type="match status" value="1"/>
</dbReference>
<comment type="subunit">
    <text evidence="5 15">Homodimer.</text>
</comment>
<dbReference type="EC" id="1.2.1.11" evidence="6 15"/>